<comment type="caution">
    <text evidence="1">The sequence shown here is derived from an EMBL/GenBank/DDBJ whole genome shotgun (WGS) entry which is preliminary data.</text>
</comment>
<dbReference type="Proteomes" id="UP001638806">
    <property type="component" value="Unassembled WGS sequence"/>
</dbReference>
<accession>A0ACC4DPI4</accession>
<protein>
    <submittedName>
        <fullName evidence="1">Uncharacterized protein</fullName>
    </submittedName>
</protein>
<gene>
    <name evidence="1" type="ORF">ACCO45_008611</name>
</gene>
<sequence>MRTRIPLALLGVFCITHGLKQPVPQNSKPPCETPHYDGVVEVQVIVHETPAGCPVVVETLVERPTVVEVVPGCTLTVTDAPTCITTTLRPTASICSTETISKYTITSGTERYTSTISGGDGDCTIIFDKQRVRYGNPDIVHFQDKCHYNPVNNRHKEHFKEYNIHGQHPRHNINQQFQRFDHQQKQSYQHIQHNRYQQYHYQLRLRRQFKHYEPQQYHHVQHNNHRHYEHSNYHQFKHSNYHQFKHSNYHHESTPSPTDACDTIPEQCGSGGGLTVKYYENSIETQAYGIDARTGGLGPDYYLDLEPLGTGMTDTLSVPYFYGADGRRGIYIPAEPAGSNYYPGLTNTFAGITFDANNFTLVFTGYYKAPASGPYTFCADTDNVDNFYIGSVDAFPCGEGNTTKTVPPGAQPLVYNYYGRTSRKTCGTRDLVQGYYYPIRSVFGNWGTPSHLKFTVKPPGARRRL</sequence>
<evidence type="ECO:0000313" key="2">
    <source>
        <dbReference type="Proteomes" id="UP001638806"/>
    </source>
</evidence>
<reference evidence="1" key="1">
    <citation type="submission" date="2024-12" db="EMBL/GenBank/DDBJ databases">
        <title>Comparative genomics and development of molecular markers within Purpureocillium lilacinum and among Purpureocillium species.</title>
        <authorList>
            <person name="Yeh Z.-Y."/>
            <person name="Ni N.-T."/>
            <person name="Lo P.-H."/>
            <person name="Mushyakhwo K."/>
            <person name="Lin C.-F."/>
            <person name="Nai Y.-S."/>
        </authorList>
    </citation>
    <scope>NUCLEOTIDE SEQUENCE</scope>
    <source>
        <strain evidence="1">NCHU-NPUST-175</strain>
    </source>
</reference>
<evidence type="ECO:0000313" key="1">
    <source>
        <dbReference type="EMBL" id="KAL3958033.1"/>
    </source>
</evidence>
<organism evidence="1 2">
    <name type="scientific">Purpureocillium lilacinum</name>
    <name type="common">Paecilomyces lilacinus</name>
    <dbReference type="NCBI Taxonomy" id="33203"/>
    <lineage>
        <taxon>Eukaryota</taxon>
        <taxon>Fungi</taxon>
        <taxon>Dikarya</taxon>
        <taxon>Ascomycota</taxon>
        <taxon>Pezizomycotina</taxon>
        <taxon>Sordariomycetes</taxon>
        <taxon>Hypocreomycetidae</taxon>
        <taxon>Hypocreales</taxon>
        <taxon>Ophiocordycipitaceae</taxon>
        <taxon>Purpureocillium</taxon>
    </lineage>
</organism>
<name>A0ACC4DPI4_PURLI</name>
<proteinExistence type="predicted"/>
<dbReference type="EMBL" id="JBGNUJ010000007">
    <property type="protein sequence ID" value="KAL3958033.1"/>
    <property type="molecule type" value="Genomic_DNA"/>
</dbReference>
<keyword evidence="2" id="KW-1185">Reference proteome</keyword>